<evidence type="ECO:0000313" key="3">
    <source>
        <dbReference type="EMBL" id="KAK3329063.1"/>
    </source>
</evidence>
<feature type="region of interest" description="Disordered" evidence="1">
    <location>
        <begin position="206"/>
        <end position="244"/>
    </location>
</feature>
<keyword evidence="2" id="KW-0812">Transmembrane</keyword>
<evidence type="ECO:0000313" key="4">
    <source>
        <dbReference type="Proteomes" id="UP001283341"/>
    </source>
</evidence>
<feature type="transmembrane region" description="Helical" evidence="2">
    <location>
        <begin position="174"/>
        <end position="198"/>
    </location>
</feature>
<feature type="transmembrane region" description="Helical" evidence="2">
    <location>
        <begin position="20"/>
        <end position="38"/>
    </location>
</feature>
<name>A0AAE0IQ07_9PEZI</name>
<dbReference type="EMBL" id="JAUEDM010000001">
    <property type="protein sequence ID" value="KAK3329063.1"/>
    <property type="molecule type" value="Genomic_DNA"/>
</dbReference>
<reference evidence="3" key="2">
    <citation type="submission" date="2023-06" db="EMBL/GenBank/DDBJ databases">
        <authorList>
            <consortium name="Lawrence Berkeley National Laboratory"/>
            <person name="Haridas S."/>
            <person name="Hensen N."/>
            <person name="Bonometti L."/>
            <person name="Westerberg I."/>
            <person name="Brannstrom I.O."/>
            <person name="Guillou S."/>
            <person name="Cros-Aarteil S."/>
            <person name="Calhoun S."/>
            <person name="Kuo A."/>
            <person name="Mondo S."/>
            <person name="Pangilinan J."/>
            <person name="Riley R."/>
            <person name="Labutti K."/>
            <person name="Andreopoulos B."/>
            <person name="Lipzen A."/>
            <person name="Chen C."/>
            <person name="Yanf M."/>
            <person name="Daum C."/>
            <person name="Ng V."/>
            <person name="Clum A."/>
            <person name="Steindorff A."/>
            <person name="Ohm R."/>
            <person name="Martin F."/>
            <person name="Silar P."/>
            <person name="Natvig D."/>
            <person name="Lalanne C."/>
            <person name="Gautier V."/>
            <person name="Ament-Velasquez S.L."/>
            <person name="Kruys A."/>
            <person name="Hutchinson M.I."/>
            <person name="Powell A.J."/>
            <person name="Barry K."/>
            <person name="Miller A.N."/>
            <person name="Grigoriev I.V."/>
            <person name="Debuchy R."/>
            <person name="Gladieux P."/>
            <person name="Thoren M.H."/>
            <person name="Johannesson H."/>
        </authorList>
    </citation>
    <scope>NUCLEOTIDE SEQUENCE</scope>
    <source>
        <strain evidence="3">CBS 118394</strain>
    </source>
</reference>
<dbReference type="AlphaFoldDB" id="A0AAE0IQ07"/>
<dbReference type="Proteomes" id="UP001283341">
    <property type="component" value="Unassembled WGS sequence"/>
</dbReference>
<reference evidence="3" key="1">
    <citation type="journal article" date="2023" name="Mol. Phylogenet. Evol.">
        <title>Genome-scale phylogeny and comparative genomics of the fungal order Sordariales.</title>
        <authorList>
            <person name="Hensen N."/>
            <person name="Bonometti L."/>
            <person name="Westerberg I."/>
            <person name="Brannstrom I.O."/>
            <person name="Guillou S."/>
            <person name="Cros-Aarteil S."/>
            <person name="Calhoun S."/>
            <person name="Haridas S."/>
            <person name="Kuo A."/>
            <person name="Mondo S."/>
            <person name="Pangilinan J."/>
            <person name="Riley R."/>
            <person name="LaButti K."/>
            <person name="Andreopoulos B."/>
            <person name="Lipzen A."/>
            <person name="Chen C."/>
            <person name="Yan M."/>
            <person name="Daum C."/>
            <person name="Ng V."/>
            <person name="Clum A."/>
            <person name="Steindorff A."/>
            <person name="Ohm R.A."/>
            <person name="Martin F."/>
            <person name="Silar P."/>
            <person name="Natvig D.O."/>
            <person name="Lalanne C."/>
            <person name="Gautier V."/>
            <person name="Ament-Velasquez S.L."/>
            <person name="Kruys A."/>
            <person name="Hutchinson M.I."/>
            <person name="Powell A.J."/>
            <person name="Barry K."/>
            <person name="Miller A.N."/>
            <person name="Grigoriev I.V."/>
            <person name="Debuchy R."/>
            <person name="Gladieux P."/>
            <person name="Hiltunen Thoren M."/>
            <person name="Johannesson H."/>
        </authorList>
    </citation>
    <scope>NUCLEOTIDE SEQUENCE</scope>
    <source>
        <strain evidence="3">CBS 118394</strain>
    </source>
</reference>
<protein>
    <submittedName>
        <fullName evidence="3">Uncharacterized protein</fullName>
    </submittedName>
</protein>
<evidence type="ECO:0000256" key="1">
    <source>
        <dbReference type="SAM" id="MobiDB-lite"/>
    </source>
</evidence>
<organism evidence="3 4">
    <name type="scientific">Apodospora peruviana</name>
    <dbReference type="NCBI Taxonomy" id="516989"/>
    <lineage>
        <taxon>Eukaryota</taxon>
        <taxon>Fungi</taxon>
        <taxon>Dikarya</taxon>
        <taxon>Ascomycota</taxon>
        <taxon>Pezizomycotina</taxon>
        <taxon>Sordariomycetes</taxon>
        <taxon>Sordariomycetidae</taxon>
        <taxon>Sordariales</taxon>
        <taxon>Lasiosphaeriaceae</taxon>
        <taxon>Apodospora</taxon>
    </lineage>
</organism>
<evidence type="ECO:0000256" key="2">
    <source>
        <dbReference type="SAM" id="Phobius"/>
    </source>
</evidence>
<feature type="transmembrane region" description="Helical" evidence="2">
    <location>
        <begin position="113"/>
        <end position="134"/>
    </location>
</feature>
<keyword evidence="4" id="KW-1185">Reference proteome</keyword>
<proteinExistence type="predicted"/>
<feature type="transmembrane region" description="Helical" evidence="2">
    <location>
        <begin position="80"/>
        <end position="101"/>
    </location>
</feature>
<gene>
    <name evidence="3" type="ORF">B0H66DRAFT_12327</name>
</gene>
<comment type="caution">
    <text evidence="3">The sequence shown here is derived from an EMBL/GenBank/DDBJ whole genome shotgun (WGS) entry which is preliminary data.</text>
</comment>
<keyword evidence="2" id="KW-0472">Membrane</keyword>
<sequence length="260" mass="29699">MARTYRIMHRPWRVKAPMYWGMIPELGLVISVLVLFGLQQPDVWRTQFWRIGHEHGLNSSPNILLYAYANHRPLPTIPLVWSQTLTNFNVAISIVSLFTLLGKMITTIMKVYYPIFGLIINFGLTGLYAVSVYGQAGPDYADPRYPSPVAWYIRMSCDIARPYKAEKNCQMSKAAFAMTVVFMTLYLFYFGLAVWAMLPNKELDIEDSDDEDAGSNGPGGKEMQWEMQPTTPGRPPVPFTPRTQAFQTLDRKLPLRQNYA</sequence>
<accession>A0AAE0IQ07</accession>
<keyword evidence="2" id="KW-1133">Transmembrane helix</keyword>